<accession>A0ACC1BUS6</accession>
<name>A0ACC1BUS6_9ROSI</name>
<keyword evidence="2" id="KW-1185">Reference proteome</keyword>
<gene>
    <name evidence="1" type="ORF">Patl1_03746</name>
</gene>
<dbReference type="EMBL" id="CM047899">
    <property type="protein sequence ID" value="KAJ0102876.1"/>
    <property type="molecule type" value="Genomic_DNA"/>
</dbReference>
<organism evidence="1 2">
    <name type="scientific">Pistacia atlantica</name>
    <dbReference type="NCBI Taxonomy" id="434234"/>
    <lineage>
        <taxon>Eukaryota</taxon>
        <taxon>Viridiplantae</taxon>
        <taxon>Streptophyta</taxon>
        <taxon>Embryophyta</taxon>
        <taxon>Tracheophyta</taxon>
        <taxon>Spermatophyta</taxon>
        <taxon>Magnoliopsida</taxon>
        <taxon>eudicotyledons</taxon>
        <taxon>Gunneridae</taxon>
        <taxon>Pentapetalae</taxon>
        <taxon>rosids</taxon>
        <taxon>malvids</taxon>
        <taxon>Sapindales</taxon>
        <taxon>Anacardiaceae</taxon>
        <taxon>Pistacia</taxon>
    </lineage>
</organism>
<evidence type="ECO:0000313" key="2">
    <source>
        <dbReference type="Proteomes" id="UP001164250"/>
    </source>
</evidence>
<comment type="caution">
    <text evidence="1">The sequence shown here is derived from an EMBL/GenBank/DDBJ whole genome shotgun (WGS) entry which is preliminary data.</text>
</comment>
<proteinExistence type="predicted"/>
<evidence type="ECO:0000313" key="1">
    <source>
        <dbReference type="EMBL" id="KAJ0102876.1"/>
    </source>
</evidence>
<dbReference type="Proteomes" id="UP001164250">
    <property type="component" value="Chromosome 3"/>
</dbReference>
<sequence>MNSLPPPLPPPLSPPSSLTPPPPLSPPTQLTPPPAKQATQAPLKQIVISKPSITKQHSPTLAAQNPDIIRSTKAPILHHPRPTAAPTYSYEYFNGDLTFLANFSNPNRKIGVRFQYLEIELYFFDKLISTQVMQPFSQQPGEQRLASVHMISSLVYIPQNFGVELRKQVQSNRIKYNIRASFKVKARFGAFHYSYWLHSRCQIEMTGPPTGVLVAHNCRTKR</sequence>
<protein>
    <submittedName>
        <fullName evidence="1">Uncharacterized protein</fullName>
    </submittedName>
</protein>
<reference evidence="2" key="1">
    <citation type="journal article" date="2023" name="G3 (Bethesda)">
        <title>Genome assembly and association tests identify interacting loci associated with vigor, precocity, and sex in interspecific pistachio rootstocks.</title>
        <authorList>
            <person name="Palmer W."/>
            <person name="Jacygrad E."/>
            <person name="Sagayaradj S."/>
            <person name="Cavanaugh K."/>
            <person name="Han R."/>
            <person name="Bertier L."/>
            <person name="Beede B."/>
            <person name="Kafkas S."/>
            <person name="Golino D."/>
            <person name="Preece J."/>
            <person name="Michelmore R."/>
        </authorList>
    </citation>
    <scope>NUCLEOTIDE SEQUENCE [LARGE SCALE GENOMIC DNA]</scope>
</reference>